<organism evidence="2 3">
    <name type="scientific">Corynebacterium lipophiloflavum (strain ATCC 700352 / DSM 44291 / CCUG 37336 / JCM 10383 / DMMZ 1944)</name>
    <dbReference type="NCBI Taxonomy" id="525263"/>
    <lineage>
        <taxon>Bacteria</taxon>
        <taxon>Bacillati</taxon>
        <taxon>Actinomycetota</taxon>
        <taxon>Actinomycetes</taxon>
        <taxon>Mycobacteriales</taxon>
        <taxon>Corynebacteriaceae</taxon>
        <taxon>Corynebacterium</taxon>
    </lineage>
</organism>
<dbReference type="NCBIfam" id="TIGR03773">
    <property type="entry name" value="anch_rpt_wall"/>
    <property type="match status" value="1"/>
</dbReference>
<sequence length="245" mass="24920">MIKDDRTVPAQWKDPASIVFGLGDAAKANLPQAVGPVPAGTAWMVGATQQAGVPWIGANTQHESLGGNTSVTWSLTGFEGPGEMIVFTQGSLGQIVGEEWFRASNGQGQGTHTIPANSHVHPSWVFSAPGTYKVTVRQTATSKSGEKLSGSAQLTFNIGGAGNADDGHFDLGSTFDPQGSCIGAAGGAGSAGHAGRDGTLAETGTTVMTLPFAVLGLGIIVFGAGMIALDARLRNRLFGTAGGRQ</sequence>
<dbReference type="InterPro" id="IPR022395">
    <property type="entry name" value="CHP03773_ABC_transptr-like"/>
</dbReference>
<proteinExistence type="predicted"/>
<evidence type="ECO:0000256" key="1">
    <source>
        <dbReference type="SAM" id="Phobius"/>
    </source>
</evidence>
<gene>
    <name evidence="2" type="primary">sapD</name>
    <name evidence="2" type="ORF">HMPREF0298_2110</name>
</gene>
<dbReference type="Proteomes" id="UP000006196">
    <property type="component" value="Unassembled WGS sequence"/>
</dbReference>
<feature type="transmembrane region" description="Helical" evidence="1">
    <location>
        <begin position="210"/>
        <end position="229"/>
    </location>
</feature>
<dbReference type="InterPro" id="IPR022435">
    <property type="entry name" value="Surface-anchored_actinobac"/>
</dbReference>
<reference evidence="2" key="1">
    <citation type="submission" date="2009-01" db="EMBL/GenBank/DDBJ databases">
        <authorList>
            <person name="Qin X."/>
            <person name="Bachman B."/>
            <person name="Battles P."/>
            <person name="Bell A."/>
            <person name="Bess C."/>
            <person name="Bickham C."/>
            <person name="Chaboub L."/>
            <person name="Chen D."/>
            <person name="Coyle M."/>
            <person name="Deiros D.R."/>
            <person name="Dinh H."/>
            <person name="Forbes L."/>
            <person name="Fowler G."/>
            <person name="Francisco L."/>
            <person name="Fu Q."/>
            <person name="Gubbala S."/>
            <person name="Hale W."/>
            <person name="Han Y."/>
            <person name="Hemphill L."/>
            <person name="Highlander S.K."/>
            <person name="Hirani K."/>
            <person name="Hogues M."/>
            <person name="Jackson L."/>
            <person name="Jakkamsetti A."/>
            <person name="Javaid M."/>
            <person name="Jiang H."/>
            <person name="Korchina V."/>
            <person name="Kovar C."/>
            <person name="Lara F."/>
            <person name="Lee S."/>
            <person name="Mata R."/>
            <person name="Mathew T."/>
            <person name="Moen C."/>
            <person name="Morales K."/>
            <person name="Munidasa M."/>
            <person name="Nazareth L."/>
            <person name="Ngo R."/>
            <person name="Nguyen L."/>
            <person name="Okwuonu G."/>
            <person name="Ongeri F."/>
            <person name="Patil S."/>
            <person name="Petrosino J."/>
            <person name="Pham C."/>
            <person name="Pham P."/>
            <person name="Pu L.-L."/>
            <person name="Puazo M."/>
            <person name="Raj R."/>
            <person name="Reid J."/>
            <person name="Rouhana J."/>
            <person name="Saada N."/>
            <person name="Shang Y."/>
            <person name="Simmons D."/>
            <person name="Thornton R."/>
            <person name="Warren J."/>
            <person name="Weissenberger G."/>
            <person name="Zhang J."/>
            <person name="Zhang L."/>
            <person name="Zhou C."/>
            <person name="Zhu D."/>
            <person name="Muzny D."/>
            <person name="Worley K."/>
            <person name="Gibbs R."/>
        </authorList>
    </citation>
    <scope>NUCLEOTIDE SEQUENCE [LARGE SCALE GENOMIC DNA]</scope>
    <source>
        <strain evidence="2">DSM 44291</strain>
    </source>
</reference>
<keyword evidence="1" id="KW-0472">Membrane</keyword>
<keyword evidence="1" id="KW-1133">Transmembrane helix</keyword>
<dbReference type="RefSeq" id="WP_006839404.1">
    <property type="nucleotide sequence ID" value="NZ_GG667191.1"/>
</dbReference>
<dbReference type="eggNOG" id="COG0803">
    <property type="taxonomic scope" value="Bacteria"/>
</dbReference>
<keyword evidence="1" id="KW-0812">Transmembrane</keyword>
<name>C0XUJ0_CORLD</name>
<dbReference type="NCBIfam" id="TIGR03769">
    <property type="entry name" value="P_ac_wall_RPT"/>
    <property type="match status" value="1"/>
</dbReference>
<dbReference type="EMBL" id="ACHJ01000167">
    <property type="protein sequence ID" value="EEI16015.1"/>
    <property type="molecule type" value="Genomic_DNA"/>
</dbReference>
<evidence type="ECO:0000313" key="3">
    <source>
        <dbReference type="Proteomes" id="UP000006196"/>
    </source>
</evidence>
<keyword evidence="3" id="KW-1185">Reference proteome</keyword>
<dbReference type="STRING" id="525263.HMPREF0298_2110"/>
<dbReference type="NCBIfam" id="NF038134">
    <property type="entry name" value="choice_anch_M"/>
    <property type="match status" value="1"/>
</dbReference>
<dbReference type="AlphaFoldDB" id="C0XUJ0"/>
<evidence type="ECO:0000313" key="2">
    <source>
        <dbReference type="EMBL" id="EEI16015.1"/>
    </source>
</evidence>
<protein>
    <submittedName>
        <fullName evidence="2">Actinobacterial surface-anchored domain protein</fullName>
    </submittedName>
</protein>
<dbReference type="HOGENOM" id="CLU_1132112_0_0_11"/>
<comment type="caution">
    <text evidence="2">The sequence shown here is derived from an EMBL/GenBank/DDBJ whole genome shotgun (WGS) entry which is preliminary data.</text>
</comment>
<accession>C0XUJ0</accession>